<evidence type="ECO:0000256" key="1">
    <source>
        <dbReference type="ARBA" id="ARBA00004651"/>
    </source>
</evidence>
<evidence type="ECO:0000313" key="10">
    <source>
        <dbReference type="Proteomes" id="UP000051139"/>
    </source>
</evidence>
<dbReference type="OrthoDB" id="9768837at2"/>
<feature type="transmembrane region" description="Helical" evidence="6">
    <location>
        <begin position="308"/>
        <end position="328"/>
    </location>
</feature>
<dbReference type="STRING" id="348151.IV55_GL000152"/>
<dbReference type="Proteomes" id="UP000051139">
    <property type="component" value="Unassembled WGS sequence"/>
</dbReference>
<keyword evidence="10" id="KW-1185">Reference proteome</keyword>
<dbReference type="EMBL" id="BJUD01000033">
    <property type="protein sequence ID" value="GEK29120.1"/>
    <property type="molecule type" value="Genomic_DNA"/>
</dbReference>
<reference evidence="9 10" key="1">
    <citation type="journal article" date="2015" name="Genome Announc.">
        <title>Expanding the biotechnology potential of lactobacilli through comparative genomics of 213 strains and associated genera.</title>
        <authorList>
            <person name="Sun Z."/>
            <person name="Harris H.M."/>
            <person name="McCann A."/>
            <person name="Guo C."/>
            <person name="Argimon S."/>
            <person name="Zhang W."/>
            <person name="Yang X."/>
            <person name="Jeffery I.B."/>
            <person name="Cooney J.C."/>
            <person name="Kagawa T.F."/>
            <person name="Liu W."/>
            <person name="Song Y."/>
            <person name="Salvetti E."/>
            <person name="Wrobel A."/>
            <person name="Rasinkangas P."/>
            <person name="Parkhill J."/>
            <person name="Rea M.C."/>
            <person name="O'Sullivan O."/>
            <person name="Ritari J."/>
            <person name="Douillard F.P."/>
            <person name="Paul Ross R."/>
            <person name="Yang R."/>
            <person name="Briner A.E."/>
            <person name="Felis G.E."/>
            <person name="de Vos W.M."/>
            <person name="Barrangou R."/>
            <person name="Klaenhammer T.R."/>
            <person name="Caufield P.W."/>
            <person name="Cui Y."/>
            <person name="Zhang H."/>
            <person name="O'Toole P.W."/>
        </authorList>
    </citation>
    <scope>NUCLEOTIDE SEQUENCE [LARGE SCALE GENOMIC DNA]</scope>
    <source>
        <strain evidence="9 10">DSM 22696</strain>
    </source>
</reference>
<keyword evidence="2" id="KW-1003">Cell membrane</keyword>
<dbReference type="InterPro" id="IPR051449">
    <property type="entry name" value="ABC-2_transporter_component"/>
</dbReference>
<feature type="transmembrane region" description="Helical" evidence="6">
    <location>
        <begin position="181"/>
        <end position="203"/>
    </location>
</feature>
<evidence type="ECO:0000259" key="7">
    <source>
        <dbReference type="Pfam" id="PF12698"/>
    </source>
</evidence>
<dbReference type="PATRIC" id="fig|348151.3.peg.155"/>
<feature type="transmembrane region" description="Helical" evidence="6">
    <location>
        <begin position="335"/>
        <end position="353"/>
    </location>
</feature>
<keyword evidence="4 6" id="KW-1133">Transmembrane helix</keyword>
<dbReference type="Proteomes" id="UP000321429">
    <property type="component" value="Unassembled WGS sequence"/>
</dbReference>
<gene>
    <name evidence="9" type="ORF">IV55_GL000152</name>
    <name evidence="8" type="ORF">LSI01_14310</name>
</gene>
<organism evidence="9 10">
    <name type="scientific">Furfurilactobacillus siliginis</name>
    <dbReference type="NCBI Taxonomy" id="348151"/>
    <lineage>
        <taxon>Bacteria</taxon>
        <taxon>Bacillati</taxon>
        <taxon>Bacillota</taxon>
        <taxon>Bacilli</taxon>
        <taxon>Lactobacillales</taxon>
        <taxon>Lactobacillaceae</taxon>
        <taxon>Furfurilactobacillus</taxon>
    </lineage>
</organism>
<evidence type="ECO:0000313" key="8">
    <source>
        <dbReference type="EMBL" id="GEK29120.1"/>
    </source>
</evidence>
<dbReference type="Pfam" id="PF12698">
    <property type="entry name" value="ABC2_membrane_3"/>
    <property type="match status" value="1"/>
</dbReference>
<evidence type="ECO:0000256" key="2">
    <source>
        <dbReference type="ARBA" id="ARBA00022475"/>
    </source>
</evidence>
<keyword evidence="3 6" id="KW-0812">Transmembrane</keyword>
<feature type="transmembrane region" description="Helical" evidence="6">
    <location>
        <begin position="20"/>
        <end position="41"/>
    </location>
</feature>
<evidence type="ECO:0000256" key="5">
    <source>
        <dbReference type="ARBA" id="ARBA00023136"/>
    </source>
</evidence>
<dbReference type="InterPro" id="IPR013525">
    <property type="entry name" value="ABC2_TM"/>
</dbReference>
<evidence type="ECO:0000256" key="3">
    <source>
        <dbReference type="ARBA" id="ARBA00022692"/>
    </source>
</evidence>
<dbReference type="PANTHER" id="PTHR30294:SF29">
    <property type="entry name" value="MULTIDRUG ABC TRANSPORTER PERMEASE YBHS-RELATED"/>
    <property type="match status" value="1"/>
</dbReference>
<name>A0A0R2L6A5_9LACO</name>
<dbReference type="PANTHER" id="PTHR30294">
    <property type="entry name" value="MEMBRANE COMPONENT OF ABC TRANSPORTER YHHJ-RELATED"/>
    <property type="match status" value="1"/>
</dbReference>
<dbReference type="RefSeq" id="WP_057808487.1">
    <property type="nucleotide sequence ID" value="NZ_BJUD01000033.1"/>
</dbReference>
<keyword evidence="5 6" id="KW-0472">Membrane</keyword>
<dbReference type="GO" id="GO:0140359">
    <property type="term" value="F:ABC-type transporter activity"/>
    <property type="evidence" value="ECO:0007669"/>
    <property type="project" value="InterPro"/>
</dbReference>
<evidence type="ECO:0000313" key="9">
    <source>
        <dbReference type="EMBL" id="KRN97227.1"/>
    </source>
</evidence>
<comment type="caution">
    <text evidence="9">The sequence shown here is derived from an EMBL/GenBank/DDBJ whole genome shotgun (WGS) entry which is preliminary data.</text>
</comment>
<proteinExistence type="predicted"/>
<reference evidence="8 11" key="2">
    <citation type="submission" date="2019-07" db="EMBL/GenBank/DDBJ databases">
        <title>Whole genome shotgun sequence of Lactobacillus siliginis NBRC 101315.</title>
        <authorList>
            <person name="Hosoyama A."/>
            <person name="Uohara A."/>
            <person name="Ohji S."/>
            <person name="Ichikawa N."/>
        </authorList>
    </citation>
    <scope>NUCLEOTIDE SEQUENCE [LARGE SCALE GENOMIC DNA]</scope>
    <source>
        <strain evidence="8 11">NBRC 101315</strain>
    </source>
</reference>
<feature type="transmembrane region" description="Helical" evidence="6">
    <location>
        <begin position="365"/>
        <end position="387"/>
    </location>
</feature>
<feature type="domain" description="ABC-2 type transporter transmembrane" evidence="7">
    <location>
        <begin position="22"/>
        <end position="382"/>
    </location>
</feature>
<feature type="transmembrane region" description="Helical" evidence="6">
    <location>
        <begin position="232"/>
        <end position="257"/>
    </location>
</feature>
<evidence type="ECO:0000256" key="4">
    <source>
        <dbReference type="ARBA" id="ARBA00022989"/>
    </source>
</evidence>
<sequence>MSKFNVIVRQVIRKNLKSPAYIFSLLLPVILIAAVALFAFINKQTNQTPKMAIVSDNPALRTALVAAPTHGDYKVDKKIVDHKTAEKKLAHEKLDGYLTVTTQNNEFKAVYRQRTNANSLDTDTLKNNFSTLKIQQTAQQLGLKPEQLKQLFAPATYQTQNVAYRNGVVHKQKSNQQGANIAIAVAVTFLMYMFLIQYASLIAQETATEKGSHIMEILVSSVSPTTQFFGKITGMFCLIILQVVVALIAAGLGINYLHQNVSFIKGFSLDQIQPGMIGLLVSFFIVGIMLYTVMAAMLGALVTRQEQVGQALSPLTTLGLVAYVVSFIAMNSNSLLIRIGSFVPFLSQSLMPVRYAVGNASTLEAWLAVAVELATLIVLAFIAVRVYRNHVLDYSHKRWFSKKEKA</sequence>
<dbReference type="AlphaFoldDB" id="A0A0R2L6A5"/>
<comment type="subcellular location">
    <subcellularLocation>
        <location evidence="1">Cell membrane</location>
        <topology evidence="1">Multi-pass membrane protein</topology>
    </subcellularLocation>
</comment>
<evidence type="ECO:0000256" key="6">
    <source>
        <dbReference type="SAM" id="Phobius"/>
    </source>
</evidence>
<protein>
    <submittedName>
        <fullName evidence="8">ABC transporter permease</fullName>
    </submittedName>
</protein>
<dbReference type="EMBL" id="JQCB01000001">
    <property type="protein sequence ID" value="KRN97227.1"/>
    <property type="molecule type" value="Genomic_DNA"/>
</dbReference>
<feature type="transmembrane region" description="Helical" evidence="6">
    <location>
        <begin position="277"/>
        <end position="302"/>
    </location>
</feature>
<dbReference type="GO" id="GO:0005886">
    <property type="term" value="C:plasma membrane"/>
    <property type="evidence" value="ECO:0007669"/>
    <property type="project" value="UniProtKB-SubCell"/>
</dbReference>
<accession>A0A0R2L6A5</accession>
<evidence type="ECO:0000313" key="11">
    <source>
        <dbReference type="Proteomes" id="UP000321429"/>
    </source>
</evidence>